<dbReference type="InterPro" id="IPR036250">
    <property type="entry name" value="AcylCo_DH-like_C"/>
</dbReference>
<evidence type="ECO:0000256" key="4">
    <source>
        <dbReference type="RuleBase" id="RU362125"/>
    </source>
</evidence>
<keyword evidence="4" id="KW-0560">Oxidoreductase</keyword>
<sequence length="617" mass="67324">MRVEEGFQPTPYVEGNPYVTDTVLPSLLARLVPLQARSEIESDLGRFGDVVLTTLRSLSAKATEPKLVQYDQWGKRIDDLQTSEGWRGLKAVIQQEGVPGIFYERKHGEFSRVHGFMKVLLATADSQVIFCPLSMTDGAARVIELIGSEYLKRDVYSRLTSRDFSIAFTAGQWMTERSGGSDVSQTETVATPQPNLTSPYGPVYSLNGFKWFSSATDSDISVALARTGSISAGSRGLSLFLIPLRKPLLRSPTEPLPSSLTNGIRIHRLKNKIGTKVLPTAELSLDDTEAYLLGPLNQGVKMITPILNITRMHSAISSIGYIRKCLSIATAYARVRTISGGKELLSSNSLHTSVLAKAGLTYRALTHMTFGAVLLLGKVECGVASEEEELRLRLLTSAAKAFAAHHGSAVIEECMAAMGGQGYMEENGFGTALKDAIVEKIWEGTITVLSLDLVRATSKPEVMPAFLKWANNILSSIPSSFSGTLATAIDTLHTGLTLLTNAYIPRIPPIRTSLSLLTGAPSSSPTENPLLPRPALFLFSNIASSIYLLEHAIWAMATKQPSAETDIEVFRRWVEEGGLKESVEDVRRVLEDSNRNRTEMDRQIVYGEGRNSASARL</sequence>
<evidence type="ECO:0000256" key="3">
    <source>
        <dbReference type="ARBA" id="ARBA00022827"/>
    </source>
</evidence>
<keyword evidence="3 4" id="KW-0274">FAD</keyword>
<evidence type="ECO:0000259" key="6">
    <source>
        <dbReference type="Pfam" id="PF02770"/>
    </source>
</evidence>
<dbReference type="GO" id="GO:0003995">
    <property type="term" value="F:acyl-CoA dehydrogenase activity"/>
    <property type="evidence" value="ECO:0007669"/>
    <property type="project" value="TreeGrafter"/>
</dbReference>
<dbReference type="InterPro" id="IPR009100">
    <property type="entry name" value="AcylCoA_DH/oxidase_NM_dom_sf"/>
</dbReference>
<feature type="domain" description="Adaptive response protein AidB N-terminal" evidence="7">
    <location>
        <begin position="8"/>
        <end position="164"/>
    </location>
</feature>
<dbReference type="Gene3D" id="2.40.110.20">
    <property type="match status" value="1"/>
</dbReference>
<dbReference type="Pfam" id="PF02770">
    <property type="entry name" value="Acyl-CoA_dh_M"/>
    <property type="match status" value="1"/>
</dbReference>
<feature type="domain" description="Acyl-CoA dehydrogenase/oxidase C-terminal" evidence="5">
    <location>
        <begin position="297"/>
        <end position="453"/>
    </location>
</feature>
<dbReference type="PANTHER" id="PTHR42707">
    <property type="entry name" value="ACYL-COA DEHYDROGENASE"/>
    <property type="match status" value="1"/>
</dbReference>
<dbReference type="InterPro" id="IPR041504">
    <property type="entry name" value="AidB_N"/>
</dbReference>
<dbReference type="Pfam" id="PF18158">
    <property type="entry name" value="AidB_N"/>
    <property type="match status" value="1"/>
</dbReference>
<dbReference type="InterPro" id="IPR052904">
    <property type="entry name" value="Acyl-CoA_dehydrogenase-like"/>
</dbReference>
<protein>
    <submittedName>
        <fullName evidence="8">Acyl-CoA dehydrogenase/oxidase</fullName>
    </submittedName>
</protein>
<organism evidence="8 9">
    <name type="scientific">Cristinia sonorae</name>
    <dbReference type="NCBI Taxonomy" id="1940300"/>
    <lineage>
        <taxon>Eukaryota</taxon>
        <taxon>Fungi</taxon>
        <taxon>Dikarya</taxon>
        <taxon>Basidiomycota</taxon>
        <taxon>Agaricomycotina</taxon>
        <taxon>Agaricomycetes</taxon>
        <taxon>Agaricomycetidae</taxon>
        <taxon>Agaricales</taxon>
        <taxon>Pleurotineae</taxon>
        <taxon>Stephanosporaceae</taxon>
        <taxon>Cristinia</taxon>
    </lineage>
</organism>
<dbReference type="Pfam" id="PF00441">
    <property type="entry name" value="Acyl-CoA_dh_1"/>
    <property type="match status" value="1"/>
</dbReference>
<dbReference type="Proteomes" id="UP000813824">
    <property type="component" value="Unassembled WGS sequence"/>
</dbReference>
<keyword evidence="2 4" id="KW-0285">Flavoprotein</keyword>
<dbReference type="Gene3D" id="6.10.250.600">
    <property type="match status" value="1"/>
</dbReference>
<keyword evidence="9" id="KW-1185">Reference proteome</keyword>
<evidence type="ECO:0000256" key="2">
    <source>
        <dbReference type="ARBA" id="ARBA00022630"/>
    </source>
</evidence>
<dbReference type="InterPro" id="IPR006091">
    <property type="entry name" value="Acyl-CoA_Oxase/DH_mid-dom"/>
</dbReference>
<dbReference type="SUPFAM" id="SSF56645">
    <property type="entry name" value="Acyl-CoA dehydrogenase NM domain-like"/>
    <property type="match status" value="1"/>
</dbReference>
<evidence type="ECO:0000259" key="5">
    <source>
        <dbReference type="Pfam" id="PF00441"/>
    </source>
</evidence>
<reference evidence="8" key="1">
    <citation type="journal article" date="2021" name="New Phytol.">
        <title>Evolutionary innovations through gain and loss of genes in the ectomycorrhizal Boletales.</title>
        <authorList>
            <person name="Wu G."/>
            <person name="Miyauchi S."/>
            <person name="Morin E."/>
            <person name="Kuo A."/>
            <person name="Drula E."/>
            <person name="Varga T."/>
            <person name="Kohler A."/>
            <person name="Feng B."/>
            <person name="Cao Y."/>
            <person name="Lipzen A."/>
            <person name="Daum C."/>
            <person name="Hundley H."/>
            <person name="Pangilinan J."/>
            <person name="Johnson J."/>
            <person name="Barry K."/>
            <person name="LaButti K."/>
            <person name="Ng V."/>
            <person name="Ahrendt S."/>
            <person name="Min B."/>
            <person name="Choi I.G."/>
            <person name="Park H."/>
            <person name="Plett J.M."/>
            <person name="Magnuson J."/>
            <person name="Spatafora J.W."/>
            <person name="Nagy L.G."/>
            <person name="Henrissat B."/>
            <person name="Grigoriev I.V."/>
            <person name="Yang Z.L."/>
            <person name="Xu J."/>
            <person name="Martin F.M."/>
        </authorList>
    </citation>
    <scope>NUCLEOTIDE SEQUENCE</scope>
    <source>
        <strain evidence="8">KKN 215</strain>
    </source>
</reference>
<evidence type="ECO:0000259" key="7">
    <source>
        <dbReference type="Pfam" id="PF18158"/>
    </source>
</evidence>
<dbReference type="PANTHER" id="PTHR42707:SF2">
    <property type="entry name" value="ACD11 DEHYDROGENASE"/>
    <property type="match status" value="1"/>
</dbReference>
<dbReference type="InterPro" id="IPR009075">
    <property type="entry name" value="AcylCo_DH/oxidase_C"/>
</dbReference>
<comment type="caution">
    <text evidence="8">The sequence shown here is derived from an EMBL/GenBank/DDBJ whole genome shotgun (WGS) entry which is preliminary data.</text>
</comment>
<evidence type="ECO:0000313" key="8">
    <source>
        <dbReference type="EMBL" id="KAH8104723.1"/>
    </source>
</evidence>
<dbReference type="AlphaFoldDB" id="A0A8K0UU90"/>
<dbReference type="OrthoDB" id="10251155at2759"/>
<accession>A0A8K0UU90</accession>
<name>A0A8K0UU90_9AGAR</name>
<evidence type="ECO:0000256" key="1">
    <source>
        <dbReference type="ARBA" id="ARBA00009347"/>
    </source>
</evidence>
<comment type="cofactor">
    <cofactor evidence="4">
        <name>FAD</name>
        <dbReference type="ChEBI" id="CHEBI:57692"/>
    </cofactor>
</comment>
<feature type="domain" description="Acyl-CoA oxidase/dehydrogenase middle" evidence="6">
    <location>
        <begin position="172"/>
        <end position="287"/>
    </location>
</feature>
<dbReference type="SUPFAM" id="SSF47203">
    <property type="entry name" value="Acyl-CoA dehydrogenase C-terminal domain-like"/>
    <property type="match status" value="1"/>
</dbReference>
<dbReference type="EMBL" id="JAEVFJ010000005">
    <property type="protein sequence ID" value="KAH8104723.1"/>
    <property type="molecule type" value="Genomic_DNA"/>
</dbReference>
<gene>
    <name evidence="8" type="ORF">BXZ70DRAFT_998682</name>
</gene>
<proteinExistence type="inferred from homology"/>
<comment type="similarity">
    <text evidence="1 4">Belongs to the acyl-CoA dehydrogenase family.</text>
</comment>
<evidence type="ECO:0000313" key="9">
    <source>
        <dbReference type="Proteomes" id="UP000813824"/>
    </source>
</evidence>
<dbReference type="Gene3D" id="1.20.140.10">
    <property type="entry name" value="Butyryl-CoA Dehydrogenase, subunit A, domain 3"/>
    <property type="match status" value="1"/>
</dbReference>